<proteinExistence type="predicted"/>
<gene>
    <name evidence="1" type="ORF">QUV98_06660</name>
</gene>
<evidence type="ECO:0000313" key="1">
    <source>
        <dbReference type="EMBL" id="MDM8195992.1"/>
    </source>
</evidence>
<dbReference type="EMBL" id="JAUDCK010000019">
    <property type="protein sequence ID" value="MDM8195992.1"/>
    <property type="molecule type" value="Genomic_DNA"/>
</dbReference>
<sequence>MLKKQTGIKSQYIVEIVNDDMIKCQCYDNQTEYTYFERFAASKNLKKGDLLADGEFGKLILLKNKQKRNFFSHKH</sequence>
<dbReference type="RefSeq" id="WP_087244478.1">
    <property type="nucleotide sequence ID" value="NZ_JAUDCK010000019.1"/>
</dbReference>
<keyword evidence="2" id="KW-1185">Reference proteome</keyword>
<dbReference type="Proteomes" id="UP001529275">
    <property type="component" value="Unassembled WGS sequence"/>
</dbReference>
<name>A0ABT7UJ69_9FIRM</name>
<comment type="caution">
    <text evidence="1">The sequence shown here is derived from an EMBL/GenBank/DDBJ whole genome shotgun (WGS) entry which is preliminary data.</text>
</comment>
<accession>A0ABT7UJ69</accession>
<organism evidence="1 2">
    <name type="scientific">Massilimicrobiota timonensis</name>
    <dbReference type="NCBI Taxonomy" id="1776392"/>
    <lineage>
        <taxon>Bacteria</taxon>
        <taxon>Bacillati</taxon>
        <taxon>Bacillota</taxon>
        <taxon>Erysipelotrichia</taxon>
        <taxon>Erysipelotrichales</taxon>
        <taxon>Erysipelotrichaceae</taxon>
        <taxon>Massilimicrobiota</taxon>
    </lineage>
</organism>
<reference evidence="1 2" key="2">
    <citation type="submission" date="2023-06" db="EMBL/GenBank/DDBJ databases">
        <authorList>
            <person name="Zeman M."/>
            <person name="Kubasova T."/>
            <person name="Jahodarova E."/>
            <person name="Nykrynova M."/>
            <person name="Rychlik I."/>
        </authorList>
    </citation>
    <scope>NUCLEOTIDE SEQUENCE [LARGE SCALE GENOMIC DNA]</scope>
    <source>
        <strain evidence="1 2">ET341</strain>
    </source>
</reference>
<evidence type="ECO:0000313" key="2">
    <source>
        <dbReference type="Proteomes" id="UP001529275"/>
    </source>
</evidence>
<reference evidence="2" key="1">
    <citation type="submission" date="2023-06" db="EMBL/GenBank/DDBJ databases">
        <title>Identification and characterization of horizontal gene transfer across gut microbiota members of farm animals based on homology search.</title>
        <authorList>
            <person name="Zeman M."/>
            <person name="Kubasova T."/>
            <person name="Jahodarova E."/>
            <person name="Nykrynova M."/>
            <person name="Rychlik I."/>
        </authorList>
    </citation>
    <scope>NUCLEOTIDE SEQUENCE [LARGE SCALE GENOMIC DNA]</scope>
    <source>
        <strain evidence="2">ET341</strain>
    </source>
</reference>
<protein>
    <submittedName>
        <fullName evidence="1">Uncharacterized protein</fullName>
    </submittedName>
</protein>